<dbReference type="PROSITE" id="PS00061">
    <property type="entry name" value="ADH_SHORT"/>
    <property type="match status" value="1"/>
</dbReference>
<dbReference type="GO" id="GO:0016491">
    <property type="term" value="F:oxidoreductase activity"/>
    <property type="evidence" value="ECO:0007669"/>
    <property type="project" value="UniProtKB-KW"/>
</dbReference>
<dbReference type="PRINTS" id="PR00080">
    <property type="entry name" value="SDRFAMILY"/>
</dbReference>
<sequence length="262" mass="27911">MSNEKVVWITGASSGIGEALALELARGGAKLVLSARRADRLEALRLRCPDPARVAVLPLDVADTTRAKEHAETAQVPFGRVDVMVHNAGITQRSLVVDTALDVDRRIMEVNYFGVVALTKALLPSMIARKSGHFVVVSSVVGYVGTQQRSAYAASKHALHGFFEALRAEGHADGVKVTMVCPGYVSTDLTLSALRGDGSVHGERAASNAAGMSPAQCAHRIAHAIETQPREVYVGGREVAAIYLRRFAPGLLARILPRVNAT</sequence>
<dbReference type="NCBIfam" id="NF004825">
    <property type="entry name" value="PRK06181.1"/>
    <property type="match status" value="1"/>
</dbReference>
<dbReference type="InterPro" id="IPR036291">
    <property type="entry name" value="NAD(P)-bd_dom_sf"/>
</dbReference>
<dbReference type="SMART" id="SM00822">
    <property type="entry name" value="PKS_KR"/>
    <property type="match status" value="1"/>
</dbReference>
<dbReference type="AlphaFoldDB" id="A0A0F6W1U6"/>
<keyword evidence="2" id="KW-0560">Oxidoreductase</keyword>
<reference evidence="5 6" key="1">
    <citation type="submission" date="2015-03" db="EMBL/GenBank/DDBJ databases">
        <title>Genome assembly of Sandaracinus amylolyticus DSM 53668.</title>
        <authorList>
            <person name="Sharma G."/>
            <person name="Subramanian S."/>
        </authorList>
    </citation>
    <scope>NUCLEOTIDE SEQUENCE [LARGE SCALE GENOMIC DNA]</scope>
    <source>
        <strain evidence="5 6">DSM 53668</strain>
    </source>
</reference>
<organism evidence="5 6">
    <name type="scientific">Sandaracinus amylolyticus</name>
    <dbReference type="NCBI Taxonomy" id="927083"/>
    <lineage>
        <taxon>Bacteria</taxon>
        <taxon>Pseudomonadati</taxon>
        <taxon>Myxococcota</taxon>
        <taxon>Polyangia</taxon>
        <taxon>Polyangiales</taxon>
        <taxon>Sandaracinaceae</taxon>
        <taxon>Sandaracinus</taxon>
    </lineage>
</organism>
<dbReference type="KEGG" id="samy:DB32_002264"/>
<dbReference type="InterPro" id="IPR020904">
    <property type="entry name" value="Sc_DH/Rdtase_CS"/>
</dbReference>
<name>A0A0F6W1U6_9BACT</name>
<accession>A0A0F6W1U6</accession>
<protein>
    <submittedName>
        <fullName evidence="5">3-oxoacyl-[acyl-carrier protein] reductase</fullName>
    </submittedName>
</protein>
<dbReference type="Pfam" id="PF00106">
    <property type="entry name" value="adh_short"/>
    <property type="match status" value="1"/>
</dbReference>
<dbReference type="Gene3D" id="3.40.50.720">
    <property type="entry name" value="NAD(P)-binding Rossmann-like Domain"/>
    <property type="match status" value="1"/>
</dbReference>
<proteinExistence type="inferred from homology"/>
<dbReference type="PANTHER" id="PTHR44196">
    <property type="entry name" value="DEHYDROGENASE/REDUCTASE SDR FAMILY MEMBER 7B"/>
    <property type="match status" value="1"/>
</dbReference>
<comment type="similarity">
    <text evidence="1 3">Belongs to the short-chain dehydrogenases/reductases (SDR) family.</text>
</comment>
<feature type="domain" description="Ketoreductase" evidence="4">
    <location>
        <begin position="5"/>
        <end position="188"/>
    </location>
</feature>
<dbReference type="EMBL" id="CP011125">
    <property type="protein sequence ID" value="AKF05115.1"/>
    <property type="molecule type" value="Genomic_DNA"/>
</dbReference>
<dbReference type="InterPro" id="IPR057326">
    <property type="entry name" value="KR_dom"/>
</dbReference>
<evidence type="ECO:0000259" key="4">
    <source>
        <dbReference type="SMART" id="SM00822"/>
    </source>
</evidence>
<evidence type="ECO:0000256" key="3">
    <source>
        <dbReference type="RuleBase" id="RU000363"/>
    </source>
</evidence>
<dbReference type="GO" id="GO:0016020">
    <property type="term" value="C:membrane"/>
    <property type="evidence" value="ECO:0007669"/>
    <property type="project" value="TreeGrafter"/>
</dbReference>
<dbReference type="RefSeq" id="WP_053232386.1">
    <property type="nucleotide sequence ID" value="NZ_CP011125.1"/>
</dbReference>
<evidence type="ECO:0000313" key="6">
    <source>
        <dbReference type="Proteomes" id="UP000034883"/>
    </source>
</evidence>
<dbReference type="PRINTS" id="PR00081">
    <property type="entry name" value="GDHRDH"/>
</dbReference>
<gene>
    <name evidence="5" type="ORF">DB32_002264</name>
</gene>
<evidence type="ECO:0000256" key="2">
    <source>
        <dbReference type="ARBA" id="ARBA00023002"/>
    </source>
</evidence>
<dbReference type="Proteomes" id="UP000034883">
    <property type="component" value="Chromosome"/>
</dbReference>
<dbReference type="OrthoDB" id="9790266at2"/>
<evidence type="ECO:0000313" key="5">
    <source>
        <dbReference type="EMBL" id="AKF05115.1"/>
    </source>
</evidence>
<evidence type="ECO:0000256" key="1">
    <source>
        <dbReference type="ARBA" id="ARBA00006484"/>
    </source>
</evidence>
<dbReference type="PANTHER" id="PTHR44196:SF1">
    <property type="entry name" value="DEHYDROGENASE_REDUCTASE SDR FAMILY MEMBER 7B"/>
    <property type="match status" value="1"/>
</dbReference>
<dbReference type="SUPFAM" id="SSF51735">
    <property type="entry name" value="NAD(P)-binding Rossmann-fold domains"/>
    <property type="match status" value="1"/>
</dbReference>
<keyword evidence="6" id="KW-1185">Reference proteome</keyword>
<dbReference type="STRING" id="927083.DB32_002264"/>
<dbReference type="InterPro" id="IPR002347">
    <property type="entry name" value="SDR_fam"/>
</dbReference>